<evidence type="ECO:0000313" key="2">
    <source>
        <dbReference type="Proteomes" id="UP000183200"/>
    </source>
</evidence>
<dbReference type="RefSeq" id="WP_074604539.1">
    <property type="nucleotide sequence ID" value="NZ_FNGY01000001.1"/>
</dbReference>
<protein>
    <submittedName>
        <fullName evidence="1">Uncharacterized protein</fullName>
    </submittedName>
</protein>
<accession>A0A1G9K9Z1</accession>
<dbReference type="AlphaFoldDB" id="A0A1G9K9Z1"/>
<dbReference type="EMBL" id="FNGY01000001">
    <property type="protein sequence ID" value="SDL46537.1"/>
    <property type="molecule type" value="Genomic_DNA"/>
</dbReference>
<name>A0A1G9K9Z1_9SPHI</name>
<gene>
    <name evidence="1" type="ORF">SAMN05421820_101515</name>
</gene>
<proteinExistence type="predicted"/>
<dbReference type="Proteomes" id="UP000183200">
    <property type="component" value="Unassembled WGS sequence"/>
</dbReference>
<dbReference type="OrthoDB" id="758488at2"/>
<evidence type="ECO:0000313" key="1">
    <source>
        <dbReference type="EMBL" id="SDL46537.1"/>
    </source>
</evidence>
<sequence length="524" mass="59202">MKPKSYTLLEAYQYLKKYQLSDSLYLIGAVNAALKYGSAHLQTDDIPKEVAIWLGRATQPGMRFNIYTSATRLARLLLLSGTNDYRGKPLSLLDNSLPFALDVAGASYDPELEDQLKNASSNLTNNILGRIGQTQFPLQGNRLSLIGRALLLFEMLPQSVNGNYSINQKLTEYFDINVMEFITTGLALWIKCDGSIDYNLEIESPLDKYANDATQQAFLKLSSGTSEDYKRIIRGENWKVPSKLFDTYFLEPLLQMPAIKVEASSTLKKGAYVVPQSKYLLDRASTGIFYLLADKEQQLGQAAGKMKQNAFRVYFGDVYRAYVKTQLMQANGDTLLIDLDEDFENKSGEKLPDFALIQGNTCIVIEVKTSLLTLKSRAFFDEATMEQEIKAGSFKKAVIQLYEFRNRILLNQTGDPRFKFVSEVISILAGYEDIFVLNSYLLPMLDEQYGKLTKNLQLASISDIDSLGSILGEGQSITELMKLKINNSETRSWMLEQYLKDHIHTENKVLKEGFNSLLERLRVL</sequence>
<keyword evidence="2" id="KW-1185">Reference proteome</keyword>
<reference evidence="2" key="1">
    <citation type="submission" date="2016-10" db="EMBL/GenBank/DDBJ databases">
        <authorList>
            <person name="Varghese N."/>
            <person name="Submissions S."/>
        </authorList>
    </citation>
    <scope>NUCLEOTIDE SEQUENCE [LARGE SCALE GENOMIC DNA]</scope>
    <source>
        <strain evidence="2">DSM 19110</strain>
    </source>
</reference>
<organism evidence="1 2">
    <name type="scientific">Pedobacter steynii</name>
    <dbReference type="NCBI Taxonomy" id="430522"/>
    <lineage>
        <taxon>Bacteria</taxon>
        <taxon>Pseudomonadati</taxon>
        <taxon>Bacteroidota</taxon>
        <taxon>Sphingobacteriia</taxon>
        <taxon>Sphingobacteriales</taxon>
        <taxon>Sphingobacteriaceae</taxon>
        <taxon>Pedobacter</taxon>
    </lineage>
</organism>